<dbReference type="RefSeq" id="WP_087461259.1">
    <property type="nucleotide sequence ID" value="NZ_CP021425.1"/>
</dbReference>
<dbReference type="GO" id="GO:0005525">
    <property type="term" value="F:GTP binding"/>
    <property type="evidence" value="ECO:0007669"/>
    <property type="project" value="UniProtKB-KW"/>
</dbReference>
<keyword evidence="2" id="KW-0378">Hydrolase</keyword>
<dbReference type="GO" id="GO:0016301">
    <property type="term" value="F:kinase activity"/>
    <property type="evidence" value="ECO:0007669"/>
    <property type="project" value="UniProtKB-KW"/>
</dbReference>
<gene>
    <name evidence="5" type="ORF">OLMES_2176</name>
</gene>
<dbReference type="InterPro" id="IPR027417">
    <property type="entry name" value="P-loop_NTPase"/>
</dbReference>
<keyword evidence="5" id="KW-0418">Kinase</keyword>
<evidence type="ECO:0000256" key="3">
    <source>
        <dbReference type="ARBA" id="ARBA00023134"/>
    </source>
</evidence>
<evidence type="ECO:0000256" key="4">
    <source>
        <dbReference type="ARBA" id="ARBA00023186"/>
    </source>
</evidence>
<dbReference type="GO" id="GO:0016787">
    <property type="term" value="F:hydrolase activity"/>
    <property type="evidence" value="ECO:0007669"/>
    <property type="project" value="UniProtKB-KW"/>
</dbReference>
<dbReference type="OrthoDB" id="9778292at2"/>
<dbReference type="AlphaFoldDB" id="A0A1Y0I902"/>
<evidence type="ECO:0000313" key="6">
    <source>
        <dbReference type="Proteomes" id="UP000196027"/>
    </source>
</evidence>
<dbReference type="SUPFAM" id="SSF52540">
    <property type="entry name" value="P-loop containing nucleoside triphosphate hydrolases"/>
    <property type="match status" value="1"/>
</dbReference>
<keyword evidence="1" id="KW-0547">Nucleotide-binding</keyword>
<keyword evidence="6" id="KW-1185">Reference proteome</keyword>
<protein>
    <submittedName>
        <fullName evidence="5">LAO/AO transport system kinase</fullName>
    </submittedName>
</protein>
<evidence type="ECO:0000313" key="5">
    <source>
        <dbReference type="EMBL" id="ARU56246.1"/>
    </source>
</evidence>
<keyword evidence="4" id="KW-0143">Chaperone</keyword>
<evidence type="ECO:0000256" key="2">
    <source>
        <dbReference type="ARBA" id="ARBA00022801"/>
    </source>
</evidence>
<sequence>MQSSELRLAPEQLILWVEKALDLEKWSIARLVSVFETETAQASVCRTTVEAALAERSGQCRNAYIVGITGMPGAGKSSLIGVLCRQILMTHPTLSVAVLAVDPSSPESGGALLGDRTRVQLPVGEKRLFFRSQSTGLSLGGIGAKTFQVIRLLRHLFDLVIIETVGIGQNEVNVQKICHHVQLVLQPFSGDQVQFMKAGVMEIPDSFVINKCDETQMAQESLHMLSTSLTVTGRAVSSERSNKQRQQKKVLLTSATQNTGVSELADFMLCLRECAPRTSFYEMEMAFLRDRAEQAFGTYGKRCLDHLLSAGENSVNKTNNLYGGLKSYDQFEASFFAMMQRSLPTPEYFKEQYLLNTPKVNAR</sequence>
<evidence type="ECO:0000256" key="1">
    <source>
        <dbReference type="ARBA" id="ARBA00022741"/>
    </source>
</evidence>
<proteinExistence type="predicted"/>
<dbReference type="Pfam" id="PF03308">
    <property type="entry name" value="MeaB"/>
    <property type="match status" value="1"/>
</dbReference>
<keyword evidence="3" id="KW-0342">GTP-binding</keyword>
<accession>A0A1Y0I902</accession>
<dbReference type="EMBL" id="CP021425">
    <property type="protein sequence ID" value="ARU56246.1"/>
    <property type="molecule type" value="Genomic_DNA"/>
</dbReference>
<dbReference type="KEGG" id="ome:OLMES_2176"/>
<dbReference type="Proteomes" id="UP000196027">
    <property type="component" value="Chromosome"/>
</dbReference>
<dbReference type="PANTHER" id="PTHR43087:SF1">
    <property type="entry name" value="LAO_AO TRANSPORT SYSTEM ATPASE"/>
    <property type="match status" value="1"/>
</dbReference>
<dbReference type="InterPro" id="IPR052040">
    <property type="entry name" value="GTPase/Isobutyryl-CoA_mutase"/>
</dbReference>
<reference evidence="5 6" key="1">
    <citation type="submission" date="2017-05" db="EMBL/GenBank/DDBJ databases">
        <title>Genomic insights into alkan degradation activity of Oleiphilus messinensis.</title>
        <authorList>
            <person name="Kozyavkin S.A."/>
            <person name="Slesarev A.I."/>
            <person name="Golyshin P.N."/>
            <person name="Korzhenkov A."/>
            <person name="Golyshina O.N."/>
            <person name="Toshchakov S.V."/>
        </authorList>
    </citation>
    <scope>NUCLEOTIDE SEQUENCE [LARGE SCALE GENOMIC DNA]</scope>
    <source>
        <strain evidence="5 6">ME102</strain>
    </source>
</reference>
<dbReference type="Gene3D" id="3.40.50.300">
    <property type="entry name" value="P-loop containing nucleotide triphosphate hydrolases"/>
    <property type="match status" value="1"/>
</dbReference>
<dbReference type="PANTHER" id="PTHR43087">
    <property type="entry name" value="LYSINE/ARGININE/ORNITHINE TRANSPORT SYSTEM KINASE"/>
    <property type="match status" value="1"/>
</dbReference>
<keyword evidence="5" id="KW-0808">Transferase</keyword>
<organism evidence="5 6">
    <name type="scientific">Oleiphilus messinensis</name>
    <dbReference type="NCBI Taxonomy" id="141451"/>
    <lineage>
        <taxon>Bacteria</taxon>
        <taxon>Pseudomonadati</taxon>
        <taxon>Pseudomonadota</taxon>
        <taxon>Gammaproteobacteria</taxon>
        <taxon>Oceanospirillales</taxon>
        <taxon>Oleiphilaceae</taxon>
        <taxon>Oleiphilus</taxon>
    </lineage>
</organism>
<name>A0A1Y0I902_9GAMM</name>